<name>A0A0C3PLJ4_PHLG1</name>
<feature type="compositionally biased region" description="Basic and acidic residues" evidence="1">
    <location>
        <begin position="14"/>
        <end position="24"/>
    </location>
</feature>
<gene>
    <name evidence="2" type="ORF">PHLGIDRAFT_423627</name>
</gene>
<feature type="compositionally biased region" description="Basic residues" evidence="1">
    <location>
        <begin position="25"/>
        <end position="41"/>
    </location>
</feature>
<sequence>MSLLWTTCAEGTPDPDHCSRDKPPARAHGRAGRRAGALRRPYRSTPRLRRAGWTSTLAPHQASTARRGGYRPIVDYRVRQCSTLRVGGSAVCATLPSERELCVSLFNVFYGQIFFLVRLARSATSNCAAGLNLIYQSDRLVVPLEFTPSDPKYLGVAAAQMLPTACGMPRFGLVPCPKLIDR</sequence>
<evidence type="ECO:0000256" key="1">
    <source>
        <dbReference type="SAM" id="MobiDB-lite"/>
    </source>
</evidence>
<evidence type="ECO:0000313" key="3">
    <source>
        <dbReference type="Proteomes" id="UP000053257"/>
    </source>
</evidence>
<dbReference type="HOGENOM" id="CLU_1482521_0_0_1"/>
<accession>A0A0C3PLJ4</accession>
<dbReference type="AlphaFoldDB" id="A0A0C3PLJ4"/>
<protein>
    <submittedName>
        <fullName evidence="2">Uncharacterized protein</fullName>
    </submittedName>
</protein>
<dbReference type="EMBL" id="KN840499">
    <property type="protein sequence ID" value="KIP07323.1"/>
    <property type="molecule type" value="Genomic_DNA"/>
</dbReference>
<proteinExistence type="predicted"/>
<reference evidence="2 3" key="1">
    <citation type="journal article" date="2014" name="PLoS Genet.">
        <title>Analysis of the Phlebiopsis gigantea genome, transcriptome and secretome provides insight into its pioneer colonization strategies of wood.</title>
        <authorList>
            <person name="Hori C."/>
            <person name="Ishida T."/>
            <person name="Igarashi K."/>
            <person name="Samejima M."/>
            <person name="Suzuki H."/>
            <person name="Master E."/>
            <person name="Ferreira P."/>
            <person name="Ruiz-Duenas F.J."/>
            <person name="Held B."/>
            <person name="Canessa P."/>
            <person name="Larrondo L.F."/>
            <person name="Schmoll M."/>
            <person name="Druzhinina I.S."/>
            <person name="Kubicek C.P."/>
            <person name="Gaskell J.A."/>
            <person name="Kersten P."/>
            <person name="St John F."/>
            <person name="Glasner J."/>
            <person name="Sabat G."/>
            <person name="Splinter BonDurant S."/>
            <person name="Syed K."/>
            <person name="Yadav J."/>
            <person name="Mgbeahuruike A.C."/>
            <person name="Kovalchuk A."/>
            <person name="Asiegbu F.O."/>
            <person name="Lackner G."/>
            <person name="Hoffmeister D."/>
            <person name="Rencoret J."/>
            <person name="Gutierrez A."/>
            <person name="Sun H."/>
            <person name="Lindquist E."/>
            <person name="Barry K."/>
            <person name="Riley R."/>
            <person name="Grigoriev I.V."/>
            <person name="Henrissat B."/>
            <person name="Kues U."/>
            <person name="Berka R.M."/>
            <person name="Martinez A.T."/>
            <person name="Covert S.F."/>
            <person name="Blanchette R.A."/>
            <person name="Cullen D."/>
        </authorList>
    </citation>
    <scope>NUCLEOTIDE SEQUENCE [LARGE SCALE GENOMIC DNA]</scope>
    <source>
        <strain evidence="2 3">11061_1 CR5-6</strain>
    </source>
</reference>
<organism evidence="2 3">
    <name type="scientific">Phlebiopsis gigantea (strain 11061_1 CR5-6)</name>
    <name type="common">White-rot fungus</name>
    <name type="synonym">Peniophora gigantea</name>
    <dbReference type="NCBI Taxonomy" id="745531"/>
    <lineage>
        <taxon>Eukaryota</taxon>
        <taxon>Fungi</taxon>
        <taxon>Dikarya</taxon>
        <taxon>Basidiomycota</taxon>
        <taxon>Agaricomycotina</taxon>
        <taxon>Agaricomycetes</taxon>
        <taxon>Polyporales</taxon>
        <taxon>Phanerochaetaceae</taxon>
        <taxon>Phlebiopsis</taxon>
    </lineage>
</organism>
<feature type="region of interest" description="Disordered" evidence="1">
    <location>
        <begin position="11"/>
        <end position="41"/>
    </location>
</feature>
<keyword evidence="3" id="KW-1185">Reference proteome</keyword>
<dbReference type="Proteomes" id="UP000053257">
    <property type="component" value="Unassembled WGS sequence"/>
</dbReference>
<evidence type="ECO:0000313" key="2">
    <source>
        <dbReference type="EMBL" id="KIP07323.1"/>
    </source>
</evidence>